<proteinExistence type="predicted"/>
<evidence type="ECO:0000313" key="2">
    <source>
        <dbReference type="Proteomes" id="UP000271937"/>
    </source>
</evidence>
<reference evidence="1 2" key="1">
    <citation type="submission" date="2018-11" db="EMBL/GenBank/DDBJ databases">
        <title>Flavobacterium sp. nov., YIM 102600 draft genome.</title>
        <authorList>
            <person name="Li G."/>
            <person name="Jiang Y."/>
        </authorList>
    </citation>
    <scope>NUCLEOTIDE SEQUENCE [LARGE SCALE GENOMIC DNA]</scope>
    <source>
        <strain evidence="1 2">YIM 102600</strain>
    </source>
</reference>
<sequence length="82" mass="9702">MKNLTRRDFLSSREDFERNFCILEEMLRHGRMSFSEETRKSVESLHRVRKLPNGRIDFHTVDELARLTANSTANFEGVNNED</sequence>
<protein>
    <submittedName>
        <fullName evidence="1">Uncharacterized protein</fullName>
    </submittedName>
</protein>
<organism evidence="1 2">
    <name type="scientific">Flavobacterium macacae</name>
    <dbReference type="NCBI Taxonomy" id="2488993"/>
    <lineage>
        <taxon>Bacteria</taxon>
        <taxon>Pseudomonadati</taxon>
        <taxon>Bacteroidota</taxon>
        <taxon>Flavobacteriia</taxon>
        <taxon>Flavobacteriales</taxon>
        <taxon>Flavobacteriaceae</taxon>
        <taxon>Flavobacterium</taxon>
    </lineage>
</organism>
<keyword evidence="2" id="KW-1185">Reference proteome</keyword>
<dbReference type="Proteomes" id="UP000271937">
    <property type="component" value="Unassembled WGS sequence"/>
</dbReference>
<gene>
    <name evidence="1" type="ORF">EG849_10205</name>
</gene>
<dbReference type="EMBL" id="RQVR01000010">
    <property type="protein sequence ID" value="RRJ90833.1"/>
    <property type="molecule type" value="Genomic_DNA"/>
</dbReference>
<evidence type="ECO:0000313" key="1">
    <source>
        <dbReference type="EMBL" id="RRJ90833.1"/>
    </source>
</evidence>
<dbReference type="NCBIfam" id="NF041811">
    <property type="entry name" value="Avs1c"/>
    <property type="match status" value="1"/>
</dbReference>
<name>A0A3P3WE53_9FLAO</name>
<accession>A0A3P3WE53</accession>
<comment type="caution">
    <text evidence="1">The sequence shown here is derived from an EMBL/GenBank/DDBJ whole genome shotgun (WGS) entry which is preliminary data.</text>
</comment>
<dbReference type="OrthoDB" id="1269301at2"/>
<dbReference type="AlphaFoldDB" id="A0A3P3WE53"/>
<dbReference type="RefSeq" id="WP_125012981.1">
    <property type="nucleotide sequence ID" value="NZ_RQVR01000010.1"/>
</dbReference>